<comment type="caution">
    <text evidence="2">The sequence shown here is derived from an EMBL/GenBank/DDBJ whole genome shotgun (WGS) entry which is preliminary data.</text>
</comment>
<evidence type="ECO:0000313" key="2">
    <source>
        <dbReference type="EMBL" id="MBB5830192.1"/>
    </source>
</evidence>
<evidence type="ECO:0000256" key="1">
    <source>
        <dbReference type="SAM" id="MobiDB-lite"/>
    </source>
</evidence>
<evidence type="ECO:0000313" key="3">
    <source>
        <dbReference type="Proteomes" id="UP000588158"/>
    </source>
</evidence>
<feature type="region of interest" description="Disordered" evidence="1">
    <location>
        <begin position="1"/>
        <end position="55"/>
    </location>
</feature>
<organism evidence="2 3">
    <name type="scientific">Brachybacterium aquaticum</name>
    <dbReference type="NCBI Taxonomy" id="1432564"/>
    <lineage>
        <taxon>Bacteria</taxon>
        <taxon>Bacillati</taxon>
        <taxon>Actinomycetota</taxon>
        <taxon>Actinomycetes</taxon>
        <taxon>Micrococcales</taxon>
        <taxon>Dermabacteraceae</taxon>
        <taxon>Brachybacterium</taxon>
    </lineage>
</organism>
<dbReference type="Proteomes" id="UP000588158">
    <property type="component" value="Unassembled WGS sequence"/>
</dbReference>
<sequence>MTDTSTTPAPRPGRSATPAPQPGQPPAAQPGQPSAPAPQPGQPPAPPLPEPTSADDVLEMEPTVEGEDFSRVAFTQAAVAQIQRLIDRNGPLMFHQSGGCCDGSSPMCYPEGDLITGDADVRMGHVEVPLPDGTTSPLDFWMSREQFAYWRHTHLTIDLVDGRGGGFSLESPDGKRFLTRSRML</sequence>
<feature type="compositionally biased region" description="Pro residues" evidence="1">
    <location>
        <begin position="19"/>
        <end position="50"/>
    </location>
</feature>
<keyword evidence="3" id="KW-1185">Reference proteome</keyword>
<dbReference type="EMBL" id="JACHLZ010000001">
    <property type="protein sequence ID" value="MBB5830192.1"/>
    <property type="molecule type" value="Genomic_DNA"/>
</dbReference>
<proteinExistence type="predicted"/>
<reference evidence="2 3" key="1">
    <citation type="submission" date="2020-08" db="EMBL/GenBank/DDBJ databases">
        <title>Sequencing the genomes of 1000 actinobacteria strains.</title>
        <authorList>
            <person name="Klenk H.-P."/>
        </authorList>
    </citation>
    <scope>NUCLEOTIDE SEQUENCE [LARGE SCALE GENOMIC DNA]</scope>
    <source>
        <strain evidence="2 3">DSM 28796</strain>
    </source>
</reference>
<accession>A0A841AA58</accession>
<protein>
    <submittedName>
        <fullName evidence="2">Uncharacterized protein (DUF779 family)</fullName>
    </submittedName>
</protein>
<name>A0A841AA58_9MICO</name>
<gene>
    <name evidence="2" type="ORF">HNR70_000005</name>
</gene>
<dbReference type="Pfam" id="PF05610">
    <property type="entry name" value="DUF779"/>
    <property type="match status" value="1"/>
</dbReference>
<dbReference type="AlphaFoldDB" id="A0A841AA58"/>
<dbReference type="InterPro" id="IPR008497">
    <property type="entry name" value="DUF779"/>
</dbReference>